<sequence>MDQQQQQQQLSQYLDQVIFILLFKDCAVEVIEYDFENRFRYANEIKSLASVCKRWFNTIKIALKLMLGLGFQPV</sequence>
<dbReference type="KEGG" id="dfa:DFA_01833"/>
<organism evidence="1 2">
    <name type="scientific">Cavenderia fasciculata</name>
    <name type="common">Slime mold</name>
    <name type="synonym">Dictyostelium fasciculatum</name>
    <dbReference type="NCBI Taxonomy" id="261658"/>
    <lineage>
        <taxon>Eukaryota</taxon>
        <taxon>Amoebozoa</taxon>
        <taxon>Evosea</taxon>
        <taxon>Eumycetozoa</taxon>
        <taxon>Dictyostelia</taxon>
        <taxon>Acytosteliales</taxon>
        <taxon>Cavenderiaceae</taxon>
        <taxon>Cavenderia</taxon>
    </lineage>
</organism>
<dbReference type="Proteomes" id="UP000007797">
    <property type="component" value="Unassembled WGS sequence"/>
</dbReference>
<dbReference type="RefSeq" id="XP_004359798.1">
    <property type="nucleotide sequence ID" value="XM_004359741.1"/>
</dbReference>
<dbReference type="EMBL" id="GL883010">
    <property type="protein sequence ID" value="EGG21947.1"/>
    <property type="molecule type" value="Genomic_DNA"/>
</dbReference>
<proteinExistence type="predicted"/>
<evidence type="ECO:0000313" key="1">
    <source>
        <dbReference type="EMBL" id="EGG21947.1"/>
    </source>
</evidence>
<keyword evidence="2" id="KW-1185">Reference proteome</keyword>
<name>F4PUY5_CACFS</name>
<reference evidence="2" key="1">
    <citation type="journal article" date="2011" name="Genome Res.">
        <title>Phylogeny-wide analysis of social amoeba genomes highlights ancient origins for complex intercellular communication.</title>
        <authorList>
            <person name="Heidel A.J."/>
            <person name="Lawal H.M."/>
            <person name="Felder M."/>
            <person name="Schilde C."/>
            <person name="Helps N.R."/>
            <person name="Tunggal B."/>
            <person name="Rivero F."/>
            <person name="John U."/>
            <person name="Schleicher M."/>
            <person name="Eichinger L."/>
            <person name="Platzer M."/>
            <person name="Noegel A.A."/>
            <person name="Schaap P."/>
            <person name="Gloeckner G."/>
        </authorList>
    </citation>
    <scope>NUCLEOTIDE SEQUENCE [LARGE SCALE GENOMIC DNA]</scope>
    <source>
        <strain evidence="2">SH3</strain>
    </source>
</reference>
<accession>F4PUY5</accession>
<dbReference type="GeneID" id="14874145"/>
<evidence type="ECO:0000313" key="2">
    <source>
        <dbReference type="Proteomes" id="UP000007797"/>
    </source>
</evidence>
<dbReference type="AlphaFoldDB" id="F4PUY5"/>
<protein>
    <submittedName>
        <fullName evidence="1">Uncharacterized protein</fullName>
    </submittedName>
</protein>
<gene>
    <name evidence="1" type="ORF">DFA_01833</name>
</gene>